<name>A0A183BDW2_9TREM</name>
<dbReference type="WBParaSite" id="ECPE_0001744201-mRNA-1">
    <property type="protein sequence ID" value="ECPE_0001744201-mRNA-1"/>
    <property type="gene ID" value="ECPE_0001744201"/>
</dbReference>
<keyword evidence="2" id="KW-1185">Reference proteome</keyword>
<sequence length="108" mass="11824">MFSLSTQKELRIFHSDDHIFSFGRTSSNKRFSTQIDSSPSPPTLELLYRSLNNGRRKSDTGAKLTLSPRLCKLPCGGLGVDSDTVWNPGATARAARLATGQVMCLAHK</sequence>
<reference evidence="3" key="1">
    <citation type="submission" date="2016-06" db="UniProtKB">
        <authorList>
            <consortium name="WormBaseParasite"/>
        </authorList>
    </citation>
    <scope>IDENTIFICATION</scope>
</reference>
<evidence type="ECO:0000313" key="1">
    <source>
        <dbReference type="EMBL" id="VDP94687.1"/>
    </source>
</evidence>
<accession>A0A183BDW2</accession>
<protein>
    <submittedName>
        <fullName evidence="1 3">Uncharacterized protein</fullName>
    </submittedName>
</protein>
<dbReference type="AlphaFoldDB" id="A0A183BDW2"/>
<organism evidence="3">
    <name type="scientific">Echinostoma caproni</name>
    <dbReference type="NCBI Taxonomy" id="27848"/>
    <lineage>
        <taxon>Eukaryota</taxon>
        <taxon>Metazoa</taxon>
        <taxon>Spiralia</taxon>
        <taxon>Lophotrochozoa</taxon>
        <taxon>Platyhelminthes</taxon>
        <taxon>Trematoda</taxon>
        <taxon>Digenea</taxon>
        <taxon>Plagiorchiida</taxon>
        <taxon>Echinostomata</taxon>
        <taxon>Echinostomatoidea</taxon>
        <taxon>Echinostomatidae</taxon>
        <taxon>Echinostoma</taxon>
    </lineage>
</organism>
<dbReference type="OrthoDB" id="424012at2759"/>
<dbReference type="EMBL" id="UZAN01069095">
    <property type="protein sequence ID" value="VDP94687.1"/>
    <property type="molecule type" value="Genomic_DNA"/>
</dbReference>
<dbReference type="Proteomes" id="UP000272942">
    <property type="component" value="Unassembled WGS sequence"/>
</dbReference>
<proteinExistence type="predicted"/>
<reference evidence="1 2" key="2">
    <citation type="submission" date="2018-11" db="EMBL/GenBank/DDBJ databases">
        <authorList>
            <consortium name="Pathogen Informatics"/>
        </authorList>
    </citation>
    <scope>NUCLEOTIDE SEQUENCE [LARGE SCALE GENOMIC DNA]</scope>
    <source>
        <strain evidence="1 2">Egypt</strain>
    </source>
</reference>
<dbReference type="InterPro" id="IPR037138">
    <property type="entry name" value="His_deacetylse_dom_sf"/>
</dbReference>
<evidence type="ECO:0000313" key="2">
    <source>
        <dbReference type="Proteomes" id="UP000272942"/>
    </source>
</evidence>
<gene>
    <name evidence="1" type="ORF">ECPE_LOCUS17397</name>
</gene>
<dbReference type="Gene3D" id="3.40.800.20">
    <property type="entry name" value="Histone deacetylase domain"/>
    <property type="match status" value="1"/>
</dbReference>
<evidence type="ECO:0000313" key="3">
    <source>
        <dbReference type="WBParaSite" id="ECPE_0001744201-mRNA-1"/>
    </source>
</evidence>